<gene>
    <name evidence="1" type="ORF">MLD38_019868</name>
</gene>
<sequence>MLLSVVDLAPIVSSAFDLGDEATSIHPLELEMQECPGCKNNFGFYTWSKLVPLLACFSSRDIYAATDFPGWSHDNHRRGHLRVRMAASMPSQESRSTRMCYRYPSVIEFMMFLLDDDYLNIEELSSGFINRVVALHKGPAIDRFLLKVNVRLTDVGANAVRLFECWKAQERLRKAIDDWISFAMSKKVLSLDLDFAGCGRDRNFYEWKGFPVDVTNSRLVELRLVSCEVRKVQFDLLRKSSLMSIVISGEQTMADIFSGCPNLEELSIWVALA</sequence>
<evidence type="ECO:0000313" key="2">
    <source>
        <dbReference type="Proteomes" id="UP001057402"/>
    </source>
</evidence>
<comment type="caution">
    <text evidence="1">The sequence shown here is derived from an EMBL/GenBank/DDBJ whole genome shotgun (WGS) entry which is preliminary data.</text>
</comment>
<reference evidence="2" key="1">
    <citation type="journal article" date="2023" name="Front. Plant Sci.">
        <title>Chromosomal-level genome assembly of Melastoma candidum provides insights into trichome evolution.</title>
        <authorList>
            <person name="Zhong Y."/>
            <person name="Wu W."/>
            <person name="Sun C."/>
            <person name="Zou P."/>
            <person name="Liu Y."/>
            <person name="Dai S."/>
            <person name="Zhou R."/>
        </authorList>
    </citation>
    <scope>NUCLEOTIDE SEQUENCE [LARGE SCALE GENOMIC DNA]</scope>
</reference>
<dbReference type="EMBL" id="CM042885">
    <property type="protein sequence ID" value="KAI4363680.1"/>
    <property type="molecule type" value="Genomic_DNA"/>
</dbReference>
<name>A0ACB9QE41_9MYRT</name>
<organism evidence="1 2">
    <name type="scientific">Melastoma candidum</name>
    <dbReference type="NCBI Taxonomy" id="119954"/>
    <lineage>
        <taxon>Eukaryota</taxon>
        <taxon>Viridiplantae</taxon>
        <taxon>Streptophyta</taxon>
        <taxon>Embryophyta</taxon>
        <taxon>Tracheophyta</taxon>
        <taxon>Spermatophyta</taxon>
        <taxon>Magnoliopsida</taxon>
        <taxon>eudicotyledons</taxon>
        <taxon>Gunneridae</taxon>
        <taxon>Pentapetalae</taxon>
        <taxon>rosids</taxon>
        <taxon>malvids</taxon>
        <taxon>Myrtales</taxon>
        <taxon>Melastomataceae</taxon>
        <taxon>Melastomatoideae</taxon>
        <taxon>Melastomateae</taxon>
        <taxon>Melastoma</taxon>
    </lineage>
</organism>
<keyword evidence="2" id="KW-1185">Reference proteome</keyword>
<dbReference type="Proteomes" id="UP001057402">
    <property type="component" value="Chromosome 6"/>
</dbReference>
<evidence type="ECO:0000313" key="1">
    <source>
        <dbReference type="EMBL" id="KAI4363680.1"/>
    </source>
</evidence>
<protein>
    <submittedName>
        <fullName evidence="1">Uncharacterized protein</fullName>
    </submittedName>
</protein>
<accession>A0ACB9QE41</accession>
<proteinExistence type="predicted"/>